<evidence type="ECO:0000313" key="2">
    <source>
        <dbReference type="Proteomes" id="UP000829364"/>
    </source>
</evidence>
<dbReference type="Proteomes" id="UP000829364">
    <property type="component" value="Chromosome 9"/>
</dbReference>
<dbReference type="GeneID" id="72072796"/>
<dbReference type="KEGG" id="ptkz:JDV02_010879"/>
<protein>
    <submittedName>
        <fullName evidence="1">Uncharacterized protein</fullName>
    </submittedName>
</protein>
<dbReference type="RefSeq" id="XP_047846863.1">
    <property type="nucleotide sequence ID" value="XM_047992621.1"/>
</dbReference>
<dbReference type="EMBL" id="CP086362">
    <property type="protein sequence ID" value="UNI23382.1"/>
    <property type="molecule type" value="Genomic_DNA"/>
</dbReference>
<keyword evidence="2" id="KW-1185">Reference proteome</keyword>
<sequence>MDLFVIDLQYPRDDEKVLLKLQAQDVHTERMHITDADIMILQKAKTERFRLVVRSKTGYSVLSQELTKDFFQTLAERNTADYSALSFEVLMNSSGKREVKKCPRGFSHLFFSDSKIEQVFTMGLAAVGGPVTQHQIEGPSPLTPMEGVEEG</sequence>
<dbReference type="AlphaFoldDB" id="A0A9Q8QQ70"/>
<reference evidence="1" key="1">
    <citation type="submission" date="2021-11" db="EMBL/GenBank/DDBJ databases">
        <title>Purpureocillium_takamizusanense_genome.</title>
        <authorList>
            <person name="Nguyen N.-H."/>
        </authorList>
    </citation>
    <scope>NUCLEOTIDE SEQUENCE</scope>
    <source>
        <strain evidence="1">PT3</strain>
    </source>
</reference>
<proteinExistence type="predicted"/>
<dbReference type="OrthoDB" id="5404564at2759"/>
<accession>A0A9Q8QQ70</accession>
<organism evidence="1 2">
    <name type="scientific">Purpureocillium takamizusanense</name>
    <dbReference type="NCBI Taxonomy" id="2060973"/>
    <lineage>
        <taxon>Eukaryota</taxon>
        <taxon>Fungi</taxon>
        <taxon>Dikarya</taxon>
        <taxon>Ascomycota</taxon>
        <taxon>Pezizomycotina</taxon>
        <taxon>Sordariomycetes</taxon>
        <taxon>Hypocreomycetidae</taxon>
        <taxon>Hypocreales</taxon>
        <taxon>Ophiocordycipitaceae</taxon>
        <taxon>Purpureocillium</taxon>
    </lineage>
</organism>
<name>A0A9Q8QQ70_9HYPO</name>
<evidence type="ECO:0000313" key="1">
    <source>
        <dbReference type="EMBL" id="UNI23382.1"/>
    </source>
</evidence>
<gene>
    <name evidence="1" type="ORF">JDV02_010879</name>
</gene>